<evidence type="ECO:0000313" key="3">
    <source>
        <dbReference type="Proteomes" id="UP000661696"/>
    </source>
</evidence>
<dbReference type="EMBL" id="JAELVM010000001">
    <property type="protein sequence ID" value="MBL1220257.1"/>
    <property type="molecule type" value="Genomic_DNA"/>
</dbReference>
<comment type="caution">
    <text evidence="2">The sequence shown here is derived from an EMBL/GenBank/DDBJ whole genome shotgun (WGS) entry which is preliminary data.</text>
</comment>
<organism evidence="2 3">
    <name type="scientific">Chryseobacterium endalhagicum</name>
    <dbReference type="NCBI Taxonomy" id="2797638"/>
    <lineage>
        <taxon>Bacteria</taxon>
        <taxon>Pseudomonadati</taxon>
        <taxon>Bacteroidota</taxon>
        <taxon>Flavobacteriia</taxon>
        <taxon>Flavobacteriales</taxon>
        <taxon>Weeksellaceae</taxon>
        <taxon>Chryseobacterium group</taxon>
        <taxon>Chryseobacterium</taxon>
    </lineage>
</organism>
<dbReference type="RefSeq" id="WP_202089585.1">
    <property type="nucleotide sequence ID" value="NZ_JAELVM010000001.1"/>
</dbReference>
<dbReference type="InterPro" id="IPR034660">
    <property type="entry name" value="DinB/YfiT-like"/>
</dbReference>
<dbReference type="SUPFAM" id="SSF109854">
    <property type="entry name" value="DinB/YfiT-like putative metalloenzymes"/>
    <property type="match status" value="1"/>
</dbReference>
<dbReference type="Proteomes" id="UP000661696">
    <property type="component" value="Unassembled WGS sequence"/>
</dbReference>
<proteinExistence type="predicted"/>
<dbReference type="Gene3D" id="1.20.120.450">
    <property type="entry name" value="dinb family like domain"/>
    <property type="match status" value="1"/>
</dbReference>
<protein>
    <submittedName>
        <fullName evidence="2">DinB family protein</fullName>
    </submittedName>
</protein>
<sequence>MIPSIIGLANILKLNDRLFINALENITHEHTLDRLSEYDNPVSWLTNHIVWGRYEILNLLGRSDEKNPYTELFKNFKPYDRDSVFNQIEYIKEEWNKIALLTHEALELVTEEKLAEEPKSVTPMGIPTKFGNLSFFVWHEGYHLGQLAFLKKHYTEEAMKFF</sequence>
<gene>
    <name evidence="2" type="ORF">JET18_05375</name>
</gene>
<evidence type="ECO:0000259" key="1">
    <source>
        <dbReference type="Pfam" id="PF12867"/>
    </source>
</evidence>
<accession>A0ABS1QD96</accession>
<evidence type="ECO:0000313" key="2">
    <source>
        <dbReference type="EMBL" id="MBL1220257.1"/>
    </source>
</evidence>
<dbReference type="InterPro" id="IPR024775">
    <property type="entry name" value="DinB-like"/>
</dbReference>
<dbReference type="Pfam" id="PF12867">
    <property type="entry name" value="DinB_2"/>
    <property type="match status" value="1"/>
</dbReference>
<reference evidence="2 3" key="1">
    <citation type="submission" date="2020-12" db="EMBL/GenBank/DDBJ databases">
        <title>Chryseobacterium endoalhailicus sp. nov., isolated from seed of leguminous plant.</title>
        <authorList>
            <person name="Zhang X."/>
        </authorList>
    </citation>
    <scope>NUCLEOTIDE SEQUENCE [LARGE SCALE GENOMIC DNA]</scope>
    <source>
        <strain evidence="2 3">L7</strain>
    </source>
</reference>
<feature type="domain" description="DinB-like" evidence="1">
    <location>
        <begin position="17"/>
        <end position="147"/>
    </location>
</feature>
<name>A0ABS1QD96_9FLAO</name>
<keyword evidence="3" id="KW-1185">Reference proteome</keyword>